<accession>A0A2P6U542</accession>
<feature type="region of interest" description="Disordered" evidence="5">
    <location>
        <begin position="217"/>
        <end position="237"/>
    </location>
</feature>
<feature type="region of interest" description="Disordered" evidence="5">
    <location>
        <begin position="388"/>
        <end position="502"/>
    </location>
</feature>
<evidence type="ECO:0000259" key="6">
    <source>
        <dbReference type="PROSITE" id="PS51714"/>
    </source>
</evidence>
<sequence>MAGPGSQRNKAHKAGRKAGLSAREKHRNTKDASARTSVKAARSGAQSKAERLNAAKQQRDKKRAAALEARRTAGPPRVVALLPLSEDVDVPRLWAGLLAAFSADDAAVHVGSGKAAAGGMDVDAAPSGAAAATALPLAMTTLSAPERRRLRFTLLPPPEARDDPLAIVELGRCAEVVLLALPGDVNTTTIDDAGSGALSILRALGLPAVTALVQSPAASEGKNPLKERAAAKKHATNALQEQLPGDHKLFAADTPADFKAVLRHLCDAPASVPHWRQQRPAVMVEAAEFVAQQQGEQQGGAEGGALGMLLLRGYVRGLGLSANQAVHVSGAGDFQLSQIDGPSEPPATNDSPEASRRQQAAAAAGSAAMDLSAAEGSTGLPLLARPQPEQQESLVRENDVDPLAGEQTWPTEEELMEAEARAPKPRKRRLPKGTSDYQAAWILDDSDLDDTDLESEGESGDEGRPQHHSDDESLPDLEPNMDAPGGSSFRDVDTGTEFGMDYDDEEEERGGQLAGMIASQKERLRQEQDDQMFPDEVDTPEGVAARQRFDKYRGLKSFRTSPWDPRESLPQDYARVFAFENFKRAHKRAKEAAARVGAAGDPDGAAAGTYVQLQVAAVPADAAARVLERVAASQQRGVAPLIVFGLLQHECKLSVQHYGVRKAAAYEEPIANKEPLLLVNGLRAWHARPIFSTDEHGADKHKMERFLHEGRPSIATVYAPIAYPPLPLLAFKLPESEGGVARLAATGSLRSCDPDRVVLKKIVLSGYPVKVHKSKAVVRFMFHNPDDVRWFRPVELWTKAGRRGRIREPVGTHGSMKCIFDGPLRQQDAVCMSLYKRVYPKWPEDLRYVA</sequence>
<dbReference type="PANTHER" id="PTHR12858:SF1">
    <property type="entry name" value="PRE-RRNA-PROCESSING PROTEIN TSR1 HOMOLOG"/>
    <property type="match status" value="1"/>
</dbReference>
<organism evidence="7 8">
    <name type="scientific">Chlorella sorokiniana</name>
    <name type="common">Freshwater green alga</name>
    <dbReference type="NCBI Taxonomy" id="3076"/>
    <lineage>
        <taxon>Eukaryota</taxon>
        <taxon>Viridiplantae</taxon>
        <taxon>Chlorophyta</taxon>
        <taxon>core chlorophytes</taxon>
        <taxon>Trebouxiophyceae</taxon>
        <taxon>Chlorellales</taxon>
        <taxon>Chlorellaceae</taxon>
        <taxon>Chlorella clade</taxon>
        <taxon>Chlorella</taxon>
    </lineage>
</organism>
<dbReference type="InterPro" id="IPR039761">
    <property type="entry name" value="Bms1/Tsr1"/>
</dbReference>
<dbReference type="Pfam" id="PF08142">
    <property type="entry name" value="AARP2CN"/>
    <property type="match status" value="1"/>
</dbReference>
<dbReference type="OrthoDB" id="119302at2759"/>
<keyword evidence="3" id="KW-0539">Nucleus</keyword>
<feature type="compositionally biased region" description="Polar residues" evidence="5">
    <location>
        <begin position="336"/>
        <end position="352"/>
    </location>
</feature>
<keyword evidence="8" id="KW-1185">Reference proteome</keyword>
<feature type="domain" description="Bms1-type G" evidence="6">
    <location>
        <begin position="75"/>
        <end position="271"/>
    </location>
</feature>
<feature type="compositionally biased region" description="Basic and acidic residues" evidence="5">
    <location>
        <begin position="461"/>
        <end position="471"/>
    </location>
</feature>
<dbReference type="PROSITE" id="PS51714">
    <property type="entry name" value="G_BMS1"/>
    <property type="match status" value="1"/>
</dbReference>
<feature type="compositionally biased region" description="Low complexity" evidence="5">
    <location>
        <begin position="357"/>
        <end position="371"/>
    </location>
</feature>
<feature type="compositionally biased region" description="Acidic residues" evidence="5">
    <location>
        <begin position="444"/>
        <end position="460"/>
    </location>
</feature>
<dbReference type="AlphaFoldDB" id="A0A2P6U542"/>
<dbReference type="PANTHER" id="PTHR12858">
    <property type="entry name" value="RIBOSOME BIOGENESIS PROTEIN"/>
    <property type="match status" value="1"/>
</dbReference>
<dbReference type="InterPro" id="IPR007034">
    <property type="entry name" value="BMS1_TSR1_C"/>
</dbReference>
<dbReference type="Proteomes" id="UP000239899">
    <property type="component" value="Unassembled WGS sequence"/>
</dbReference>
<dbReference type="SMART" id="SM00785">
    <property type="entry name" value="AARP2CN"/>
    <property type="match status" value="1"/>
</dbReference>
<evidence type="ECO:0000313" key="7">
    <source>
        <dbReference type="EMBL" id="PRW61435.1"/>
    </source>
</evidence>
<evidence type="ECO:0000313" key="8">
    <source>
        <dbReference type="Proteomes" id="UP000239899"/>
    </source>
</evidence>
<comment type="caution">
    <text evidence="7">The sequence shown here is derived from an EMBL/GenBank/DDBJ whole genome shotgun (WGS) entry which is preliminary data.</text>
</comment>
<evidence type="ECO:0000256" key="3">
    <source>
        <dbReference type="ARBA" id="ARBA00023242"/>
    </source>
</evidence>
<dbReference type="SMART" id="SM01362">
    <property type="entry name" value="DUF663"/>
    <property type="match status" value="1"/>
</dbReference>
<dbReference type="EMBL" id="LHPG02000001">
    <property type="protein sequence ID" value="PRW61435.1"/>
    <property type="molecule type" value="Genomic_DNA"/>
</dbReference>
<reference evidence="7 8" key="1">
    <citation type="journal article" date="2018" name="Plant J.">
        <title>Genome sequences of Chlorella sorokiniana UTEX 1602 and Micractinium conductrix SAG 241.80: implications to maltose excretion by a green alga.</title>
        <authorList>
            <person name="Arriola M.B."/>
            <person name="Velmurugan N."/>
            <person name="Zhang Y."/>
            <person name="Plunkett M.H."/>
            <person name="Hondzo H."/>
            <person name="Barney B.M."/>
        </authorList>
    </citation>
    <scope>NUCLEOTIDE SEQUENCE [LARGE SCALE GENOMIC DNA]</scope>
    <source>
        <strain evidence="8">UTEX 1602</strain>
    </source>
</reference>
<proteinExistence type="inferred from homology"/>
<evidence type="ECO:0000256" key="2">
    <source>
        <dbReference type="ARBA" id="ARBA00022517"/>
    </source>
</evidence>
<dbReference type="GO" id="GO:0034511">
    <property type="term" value="F:U3 snoRNA binding"/>
    <property type="evidence" value="ECO:0007669"/>
    <property type="project" value="TreeGrafter"/>
</dbReference>
<dbReference type="STRING" id="3076.A0A2P6U542"/>
<keyword evidence="2" id="KW-0690">Ribosome biogenesis</keyword>
<dbReference type="GO" id="GO:0005730">
    <property type="term" value="C:nucleolus"/>
    <property type="evidence" value="ECO:0007669"/>
    <property type="project" value="UniProtKB-SubCell"/>
</dbReference>
<evidence type="ECO:0000256" key="1">
    <source>
        <dbReference type="ARBA" id="ARBA00004604"/>
    </source>
</evidence>
<dbReference type="InterPro" id="IPR030387">
    <property type="entry name" value="G_Bms1/Tsr1_dom"/>
</dbReference>
<dbReference type="Pfam" id="PF04950">
    <property type="entry name" value="RIBIOP_C"/>
    <property type="match status" value="1"/>
</dbReference>
<dbReference type="InterPro" id="IPR012948">
    <property type="entry name" value="AARP2CN"/>
</dbReference>
<comment type="subcellular location">
    <subcellularLocation>
        <location evidence="1">Nucleus</location>
        <location evidence="1">Nucleolus</location>
    </subcellularLocation>
</comment>
<dbReference type="GO" id="GO:0030688">
    <property type="term" value="C:preribosome, small subunit precursor"/>
    <property type="evidence" value="ECO:0007669"/>
    <property type="project" value="TreeGrafter"/>
</dbReference>
<name>A0A2P6U542_CHLSO</name>
<evidence type="ECO:0000256" key="4">
    <source>
        <dbReference type="ARBA" id="ARBA00038288"/>
    </source>
</evidence>
<comment type="similarity">
    <text evidence="4">Belongs to the TRAFAC class translation factor GTPase superfamily. Bms1-like GTPase family. TSR1 subfamily.</text>
</comment>
<evidence type="ECO:0000256" key="5">
    <source>
        <dbReference type="SAM" id="MobiDB-lite"/>
    </source>
</evidence>
<dbReference type="GO" id="GO:0000462">
    <property type="term" value="P:maturation of SSU-rRNA from tricistronic rRNA transcript (SSU-rRNA, 5.8S rRNA, LSU-rRNA)"/>
    <property type="evidence" value="ECO:0007669"/>
    <property type="project" value="TreeGrafter"/>
</dbReference>
<feature type="region of interest" description="Disordered" evidence="5">
    <location>
        <begin position="336"/>
        <end position="371"/>
    </location>
</feature>
<dbReference type="GO" id="GO:0005525">
    <property type="term" value="F:GTP binding"/>
    <property type="evidence" value="ECO:0007669"/>
    <property type="project" value="TreeGrafter"/>
</dbReference>
<feature type="region of interest" description="Disordered" evidence="5">
    <location>
        <begin position="1"/>
        <end position="70"/>
    </location>
</feature>
<dbReference type="GO" id="GO:0000479">
    <property type="term" value="P:endonucleolytic cleavage of tricistronic rRNA transcript (SSU-rRNA, 5.8S rRNA, LSU-rRNA)"/>
    <property type="evidence" value="ECO:0007669"/>
    <property type="project" value="TreeGrafter"/>
</dbReference>
<dbReference type="GO" id="GO:0003924">
    <property type="term" value="F:GTPase activity"/>
    <property type="evidence" value="ECO:0007669"/>
    <property type="project" value="TreeGrafter"/>
</dbReference>
<gene>
    <name evidence="7" type="ORF">C2E21_0295</name>
</gene>
<protein>
    <submittedName>
        <fullName evidence="7">Pre-rRNA-processing TSR1-like protein</fullName>
    </submittedName>
</protein>